<dbReference type="RefSeq" id="WP_378292192.1">
    <property type="nucleotide sequence ID" value="NZ_JBHSON010000145.1"/>
</dbReference>
<proteinExistence type="inferred from homology"/>
<organism evidence="2 3">
    <name type="scientific">Actinomadura rugatobispora</name>
    <dbReference type="NCBI Taxonomy" id="1994"/>
    <lineage>
        <taxon>Bacteria</taxon>
        <taxon>Bacillati</taxon>
        <taxon>Actinomycetota</taxon>
        <taxon>Actinomycetes</taxon>
        <taxon>Streptosporangiales</taxon>
        <taxon>Thermomonosporaceae</taxon>
        <taxon>Actinomadura</taxon>
    </lineage>
</organism>
<comment type="similarity">
    <text evidence="1">Belongs to the cytochrome P450 family.</text>
</comment>
<dbReference type="InterPro" id="IPR036396">
    <property type="entry name" value="Cyt_P450_sf"/>
</dbReference>
<name>A0ABW1AI98_9ACTN</name>
<evidence type="ECO:0000313" key="3">
    <source>
        <dbReference type="Proteomes" id="UP001596074"/>
    </source>
</evidence>
<dbReference type="PANTHER" id="PTHR46696">
    <property type="entry name" value="P450, PUTATIVE (EUROFUNG)-RELATED"/>
    <property type="match status" value="1"/>
</dbReference>
<dbReference type="PANTHER" id="PTHR46696:SF4">
    <property type="entry name" value="BIOTIN BIOSYNTHESIS CYTOCHROME P450"/>
    <property type="match status" value="1"/>
</dbReference>
<reference evidence="3" key="1">
    <citation type="journal article" date="2019" name="Int. J. Syst. Evol. Microbiol.">
        <title>The Global Catalogue of Microorganisms (GCM) 10K type strain sequencing project: providing services to taxonomists for standard genome sequencing and annotation.</title>
        <authorList>
            <consortium name="The Broad Institute Genomics Platform"/>
            <consortium name="The Broad Institute Genome Sequencing Center for Infectious Disease"/>
            <person name="Wu L."/>
            <person name="Ma J."/>
        </authorList>
    </citation>
    <scope>NUCLEOTIDE SEQUENCE [LARGE SCALE GENOMIC DNA]</scope>
    <source>
        <strain evidence="3">KCTC 42087</strain>
    </source>
</reference>
<dbReference type="Pfam" id="PF00067">
    <property type="entry name" value="p450"/>
    <property type="match status" value="1"/>
</dbReference>
<dbReference type="SUPFAM" id="SSF48264">
    <property type="entry name" value="Cytochrome P450"/>
    <property type="match status" value="1"/>
</dbReference>
<accession>A0ABW1AI98</accession>
<gene>
    <name evidence="2" type="ORF">ACFPZN_52375</name>
</gene>
<sequence length="442" mass="49770">MATPRTLPPELREFDLSGLGFWTRPDAHRLEAFRRMREMEGAAFVPIAKLPFIASKPGFHALARHADVTEASRRPELFSSEPTANTLTEMPAWAGRFFGSMINMDDPRHAQIRRVVSRAFSPKILARAEEDLQRRAARIVDDMIAEGPRDFVAQAAARLPVEVICDLMGIPERHHGMVLNRTNVILGYSDPEYNGIKADERYMNGDPRRLDVLKGAVRLVRAGRDLSRLVKRLGEERRKRPGDDLISRLVNANDDGESLTAQETGSFFILLVTAGNETTRNAIAHALRLFTEFPEQRRLLAEDFEGRIAGAVEEIVRYSCPVIQFRRNVTRDCELNGIPLKKGDIAVLIYTSANRDESVFTDPDAFDITRSPNPHVGFGGPGPHYCLGAHLARREITVMLRELFTRLPDIRSEGEPDRLLSHFINGVKRMPYTFTPPVQDPS</sequence>
<dbReference type="PRINTS" id="PR00359">
    <property type="entry name" value="BP450"/>
</dbReference>
<evidence type="ECO:0000313" key="2">
    <source>
        <dbReference type="EMBL" id="MFC5754270.1"/>
    </source>
</evidence>
<comment type="caution">
    <text evidence="2">The sequence shown here is derived from an EMBL/GenBank/DDBJ whole genome shotgun (WGS) entry which is preliminary data.</text>
</comment>
<dbReference type="CDD" id="cd11033">
    <property type="entry name" value="CYP142-like"/>
    <property type="match status" value="1"/>
</dbReference>
<dbReference type="Gene3D" id="1.10.630.10">
    <property type="entry name" value="Cytochrome P450"/>
    <property type="match status" value="1"/>
</dbReference>
<evidence type="ECO:0000256" key="1">
    <source>
        <dbReference type="ARBA" id="ARBA00010617"/>
    </source>
</evidence>
<dbReference type="EMBL" id="JBHSON010000145">
    <property type="protein sequence ID" value="MFC5754270.1"/>
    <property type="molecule type" value="Genomic_DNA"/>
</dbReference>
<dbReference type="Proteomes" id="UP001596074">
    <property type="component" value="Unassembled WGS sequence"/>
</dbReference>
<dbReference type="InterPro" id="IPR002397">
    <property type="entry name" value="Cyt_P450_B"/>
</dbReference>
<protein>
    <submittedName>
        <fullName evidence="2">Cytochrome P450</fullName>
    </submittedName>
</protein>
<keyword evidence="3" id="KW-1185">Reference proteome</keyword>
<dbReference type="InterPro" id="IPR001128">
    <property type="entry name" value="Cyt_P450"/>
</dbReference>